<feature type="repeat" description="TPR" evidence="3">
    <location>
        <begin position="564"/>
        <end position="597"/>
    </location>
</feature>
<dbReference type="PROSITE" id="PS50293">
    <property type="entry name" value="TPR_REGION"/>
    <property type="match status" value="2"/>
</dbReference>
<dbReference type="AlphaFoldDB" id="B9XAC5"/>
<dbReference type="PANTHER" id="PTHR44227">
    <property type="match status" value="1"/>
</dbReference>
<feature type="transmembrane region" description="Helical" evidence="4">
    <location>
        <begin position="386"/>
        <end position="410"/>
    </location>
</feature>
<dbReference type="SMART" id="SM00028">
    <property type="entry name" value="TPR"/>
    <property type="match status" value="6"/>
</dbReference>
<dbReference type="InterPro" id="IPR011990">
    <property type="entry name" value="TPR-like_helical_dom_sf"/>
</dbReference>
<dbReference type="Pfam" id="PF13432">
    <property type="entry name" value="TPR_16"/>
    <property type="match status" value="2"/>
</dbReference>
<dbReference type="SUPFAM" id="SSF48452">
    <property type="entry name" value="TPR-like"/>
    <property type="match status" value="1"/>
</dbReference>
<accession>B9XAC5</accession>
<feature type="repeat" description="TPR" evidence="3">
    <location>
        <begin position="530"/>
        <end position="563"/>
    </location>
</feature>
<dbReference type="Proteomes" id="UP000003688">
    <property type="component" value="Unassembled WGS sequence"/>
</dbReference>
<dbReference type="OrthoDB" id="182974at2"/>
<dbReference type="STRING" id="320771.Cflav_PD6101"/>
<dbReference type="PROSITE" id="PS50005">
    <property type="entry name" value="TPR"/>
    <property type="match status" value="5"/>
</dbReference>
<dbReference type="Gene3D" id="1.25.40.10">
    <property type="entry name" value="Tetratricopeptide repeat domain"/>
    <property type="match status" value="1"/>
</dbReference>
<feature type="repeat" description="TPR" evidence="3">
    <location>
        <begin position="462"/>
        <end position="495"/>
    </location>
</feature>
<evidence type="ECO:0000313" key="6">
    <source>
        <dbReference type="Proteomes" id="UP000003688"/>
    </source>
</evidence>
<keyword evidence="4" id="KW-0472">Membrane</keyword>
<sequence length="709" mass="79094" precursor="true">MTGRLRKDLPIGLLLATITFVAYYGVLHAGFNNYDDSQYLTENPAIKAGLTAESVEWAFTTGYAGNWHPLTWLSHMLDWQLFGAQAGPHHLISLLFHIANSVLLFVLLRSMTGALWRSAIVAAIFAWHPVHVESVAWVAERKDVLSTFFWLLTLLAYVAYARRGGWLRYCLVVVCFVLGLMSKPMVVTLPLILFLMDFWPLERIKIGTFWKTMSSSGSTSGNWYPAEWKRLVLEKLPLLILAGISSWITLEVQVGGGAVSLTNLTLSDRIQNALVSYVRYLGKLFWPRKLAVFYPYHYGWSFWQVGAAALLIASLLLLAIYKMRRSPFLITGWLWYLIAMVPVIGLIQVGEQSIADRYTYIPSIGLFVAVVWGVLELFSSLPLRNWILGTGTSLLLSACVVCTIIQVSYWKTSETLFSHALEATKDNVVAEYNLGQALSTAGKMDAAVPHYREALRIQPNHARAQNNLGLALYMAGKAEEATHHYSEALKIDPNAEEFHFNYGLALASLGRVDEAIEQHSECARLMPEHAENHFTLASLLVRKQQFEPAVLEYSETIKYKPEHVGAHLGLALVLNQLGRIPIAVEQYEETLRLSPNVVIALNNLAWIYSTHPDQSVRNGGRAVELARHACELTENQQPVLLGTLGAALAEAGQFKQAVEAAKKAQAMAEAAKMPDIAEKNAKLEKLYVSEKPFREEMALLSNSQEAANH</sequence>
<organism evidence="5 6">
    <name type="scientific">Pedosphaera parvula (strain Ellin514)</name>
    <dbReference type="NCBI Taxonomy" id="320771"/>
    <lineage>
        <taxon>Bacteria</taxon>
        <taxon>Pseudomonadati</taxon>
        <taxon>Verrucomicrobiota</taxon>
        <taxon>Pedosphaerae</taxon>
        <taxon>Pedosphaerales</taxon>
        <taxon>Pedosphaeraceae</taxon>
        <taxon>Pedosphaera</taxon>
    </lineage>
</organism>
<keyword evidence="4" id="KW-0812">Transmembrane</keyword>
<feature type="transmembrane region" description="Helical" evidence="4">
    <location>
        <begin position="89"/>
        <end position="108"/>
    </location>
</feature>
<dbReference type="InterPro" id="IPR019734">
    <property type="entry name" value="TPR_rpt"/>
</dbReference>
<proteinExistence type="predicted"/>
<evidence type="ECO:0000256" key="4">
    <source>
        <dbReference type="SAM" id="Phobius"/>
    </source>
</evidence>
<feature type="transmembrane region" description="Helical" evidence="4">
    <location>
        <begin position="359"/>
        <end position="379"/>
    </location>
</feature>
<feature type="transmembrane region" description="Helical" evidence="4">
    <location>
        <begin position="169"/>
        <end position="195"/>
    </location>
</feature>
<feature type="transmembrane region" description="Helical" evidence="4">
    <location>
        <begin position="12"/>
        <end position="31"/>
    </location>
</feature>
<feature type="repeat" description="TPR" evidence="3">
    <location>
        <begin position="428"/>
        <end position="461"/>
    </location>
</feature>
<reference evidence="5 6" key="1">
    <citation type="journal article" date="2011" name="J. Bacteriol.">
        <title>Genome sequence of 'Pedosphaera parvula' Ellin514, an aerobic Verrucomicrobial isolate from pasture soil.</title>
        <authorList>
            <person name="Kant R."/>
            <person name="van Passel M.W."/>
            <person name="Sangwan P."/>
            <person name="Palva A."/>
            <person name="Lucas S."/>
            <person name="Copeland A."/>
            <person name="Lapidus A."/>
            <person name="Glavina Del Rio T."/>
            <person name="Dalin E."/>
            <person name="Tice H."/>
            <person name="Bruce D."/>
            <person name="Goodwin L."/>
            <person name="Pitluck S."/>
            <person name="Chertkov O."/>
            <person name="Larimer F.W."/>
            <person name="Land M.L."/>
            <person name="Hauser L."/>
            <person name="Brettin T.S."/>
            <person name="Detter J.C."/>
            <person name="Han S."/>
            <person name="de Vos W.M."/>
            <person name="Janssen P.H."/>
            <person name="Smidt H."/>
        </authorList>
    </citation>
    <scope>NUCLEOTIDE SEQUENCE [LARGE SCALE GENOMIC DNA]</scope>
    <source>
        <strain evidence="5 6">Ellin514</strain>
    </source>
</reference>
<comment type="caution">
    <text evidence="5">The sequence shown here is derived from an EMBL/GenBank/DDBJ whole genome shotgun (WGS) entry which is preliminary data.</text>
</comment>
<name>B9XAC5_PEDPL</name>
<evidence type="ECO:0000256" key="3">
    <source>
        <dbReference type="PROSITE-ProRule" id="PRU00339"/>
    </source>
</evidence>
<feature type="transmembrane region" description="Helical" evidence="4">
    <location>
        <begin position="300"/>
        <end position="321"/>
    </location>
</feature>
<dbReference type="EMBL" id="ABOX02000001">
    <property type="protein sequence ID" value="EEF63466.1"/>
    <property type="molecule type" value="Genomic_DNA"/>
</dbReference>
<dbReference type="RefSeq" id="WP_007412773.1">
    <property type="nucleotide sequence ID" value="NZ_ABOX02000001.1"/>
</dbReference>
<protein>
    <submittedName>
        <fullName evidence="5">Tetratricopeptide TPR_2 repeat protein</fullName>
    </submittedName>
</protein>
<keyword evidence="4" id="KW-1133">Transmembrane helix</keyword>
<dbReference type="PANTHER" id="PTHR44227:SF3">
    <property type="entry name" value="PROTEIN O-MANNOSYL-TRANSFERASE TMTC4"/>
    <property type="match status" value="1"/>
</dbReference>
<evidence type="ECO:0000313" key="5">
    <source>
        <dbReference type="EMBL" id="EEF63466.1"/>
    </source>
</evidence>
<feature type="transmembrane region" description="Helical" evidence="4">
    <location>
        <begin position="115"/>
        <end position="132"/>
    </location>
</feature>
<feature type="transmembrane region" description="Helical" evidence="4">
    <location>
        <begin position="328"/>
        <end position="347"/>
    </location>
</feature>
<evidence type="ECO:0000256" key="2">
    <source>
        <dbReference type="ARBA" id="ARBA00022803"/>
    </source>
</evidence>
<dbReference type="InterPro" id="IPR052346">
    <property type="entry name" value="O-mannosyl-transferase_TMTC"/>
</dbReference>
<evidence type="ECO:0000256" key="1">
    <source>
        <dbReference type="ARBA" id="ARBA00022737"/>
    </source>
</evidence>
<keyword evidence="2 3" id="KW-0802">TPR repeat</keyword>
<keyword evidence="1" id="KW-0677">Repeat</keyword>
<gene>
    <name evidence="5" type="ORF">Cflav_PD6101</name>
</gene>
<feature type="repeat" description="TPR" evidence="3">
    <location>
        <begin position="496"/>
        <end position="529"/>
    </location>
</feature>
<keyword evidence="6" id="KW-1185">Reference proteome</keyword>
<feature type="transmembrane region" description="Helical" evidence="4">
    <location>
        <begin position="144"/>
        <end position="162"/>
    </location>
</feature>